<evidence type="ECO:0000313" key="3">
    <source>
        <dbReference type="Proteomes" id="UP000237381"/>
    </source>
</evidence>
<keyword evidence="1" id="KW-0812">Transmembrane</keyword>
<feature type="transmembrane region" description="Helical" evidence="1">
    <location>
        <begin position="86"/>
        <end position="105"/>
    </location>
</feature>
<feature type="transmembrane region" description="Helical" evidence="1">
    <location>
        <begin position="417"/>
        <end position="433"/>
    </location>
</feature>
<dbReference type="RefSeq" id="WP_103701844.1">
    <property type="nucleotide sequence ID" value="NZ_PQGA01000001.1"/>
</dbReference>
<reference evidence="2 3" key="1">
    <citation type="submission" date="2018-01" db="EMBL/GenBank/DDBJ databases">
        <title>Genomic Encyclopedia of Type Strains, Phase III (KMG-III): the genomes of soil and plant-associated and newly described type strains.</title>
        <authorList>
            <person name="Whitman W."/>
        </authorList>
    </citation>
    <scope>NUCLEOTIDE SEQUENCE [LARGE SCALE GENOMIC DNA]</scope>
    <source>
        <strain evidence="2 3">JCM 18070</strain>
    </source>
</reference>
<keyword evidence="1" id="KW-1133">Transmembrane helix</keyword>
<feature type="transmembrane region" description="Helical" evidence="1">
    <location>
        <begin position="213"/>
        <end position="231"/>
    </location>
</feature>
<organism evidence="2 3">
    <name type="scientific">Paraburkholderia eburnea</name>
    <dbReference type="NCBI Taxonomy" id="1189126"/>
    <lineage>
        <taxon>Bacteria</taxon>
        <taxon>Pseudomonadati</taxon>
        <taxon>Pseudomonadota</taxon>
        <taxon>Betaproteobacteria</taxon>
        <taxon>Burkholderiales</taxon>
        <taxon>Burkholderiaceae</taxon>
        <taxon>Paraburkholderia</taxon>
    </lineage>
</organism>
<feature type="transmembrane region" description="Helical" evidence="1">
    <location>
        <begin position="12"/>
        <end position="29"/>
    </location>
</feature>
<sequence length="553" mass="61723">MMQGQKGSPGKLYYCLALVVGAAAIYLFFYKQFNTGFEWIFGEEYDAVISAILISHWYHVFTLQHIWNEPLYFYPYKDILGYNDGYFVYGLIGIPFRLIGVNLLVTQELVHITVKVIGFVSMAALLSRFQKASPAHLLGAALFTLSISSSTQAAHGQLLGVAFAPLLGLLLWGFFCHLRAGDKKRTLLYGVSFSVLYGALLLTGFYMAWFFGLFLIVYLAVFGLLALDQVLHYWRAAVRLKIQVVVTMLSFVLAALPFGMVYFPKLKETGGQDFATQMFYSLRYIDILNYGPGSLLWGDLYRAVQSRAPDLMRAGEFVVGFTPDVFVLCIAALLMAFSGKTKAPTGVKALGCAIVVGLLLPLSIFRHSPWFFVNALIPGAKGLRVIARFYLFLAFPITLFLSVWFADLWSKVPSARWLIAFVLCVACLGQVNVHKIVNLNTHTEMAIVNDAPPTPSECEAFFVQHPLPDPTDYVSAHYRQNIQAMLLADKFGKPTLNGIATFNPPDWVFGYDPAYLALVGKYIGKWGLNGVCRYDVKAKQWSTPNQIDFAAQQ</sequence>
<feature type="transmembrane region" description="Helical" evidence="1">
    <location>
        <begin position="349"/>
        <end position="365"/>
    </location>
</feature>
<dbReference type="OrthoDB" id="9767863at2"/>
<evidence type="ECO:0000313" key="2">
    <source>
        <dbReference type="EMBL" id="POR55909.1"/>
    </source>
</evidence>
<gene>
    <name evidence="2" type="ORF">B0G62_101305</name>
</gene>
<feature type="transmembrane region" description="Helical" evidence="1">
    <location>
        <begin position="154"/>
        <end position="175"/>
    </location>
</feature>
<dbReference type="Proteomes" id="UP000237381">
    <property type="component" value="Unassembled WGS sequence"/>
</dbReference>
<feature type="transmembrane region" description="Helical" evidence="1">
    <location>
        <begin position="187"/>
        <end position="207"/>
    </location>
</feature>
<dbReference type="EMBL" id="PQGA01000001">
    <property type="protein sequence ID" value="POR55909.1"/>
    <property type="molecule type" value="Genomic_DNA"/>
</dbReference>
<proteinExistence type="predicted"/>
<keyword evidence="3" id="KW-1185">Reference proteome</keyword>
<feature type="transmembrane region" description="Helical" evidence="1">
    <location>
        <begin position="317"/>
        <end position="337"/>
    </location>
</feature>
<evidence type="ECO:0008006" key="4">
    <source>
        <dbReference type="Google" id="ProtNLM"/>
    </source>
</evidence>
<feature type="transmembrane region" description="Helical" evidence="1">
    <location>
        <begin position="243"/>
        <end position="263"/>
    </location>
</feature>
<dbReference type="AlphaFoldDB" id="A0A2S4MMU2"/>
<protein>
    <recommendedName>
        <fullName evidence="4">Glycosyltransferase RgtA/B/C/D-like domain-containing protein</fullName>
    </recommendedName>
</protein>
<accession>A0A2S4MMU2</accession>
<feature type="transmembrane region" description="Helical" evidence="1">
    <location>
        <begin position="385"/>
        <end position="405"/>
    </location>
</feature>
<name>A0A2S4MMU2_9BURK</name>
<comment type="caution">
    <text evidence="2">The sequence shown here is derived from an EMBL/GenBank/DDBJ whole genome shotgun (WGS) entry which is preliminary data.</text>
</comment>
<evidence type="ECO:0000256" key="1">
    <source>
        <dbReference type="SAM" id="Phobius"/>
    </source>
</evidence>
<keyword evidence="1" id="KW-0472">Membrane</keyword>